<dbReference type="GO" id="GO:0000049">
    <property type="term" value="F:tRNA binding"/>
    <property type="evidence" value="ECO:0007669"/>
    <property type="project" value="UniProtKB-UniRule"/>
</dbReference>
<dbReference type="EMBL" id="DXHL01000034">
    <property type="protein sequence ID" value="HIW11333.1"/>
    <property type="molecule type" value="Genomic_DNA"/>
</dbReference>
<dbReference type="InterPro" id="IPR020568">
    <property type="entry name" value="Ribosomal_Su5_D2-typ_SF"/>
</dbReference>
<keyword evidence="4 6" id="KW-0378">Hydrolase</keyword>
<comment type="similarity">
    <text evidence="6">Belongs to the RnpA family.</text>
</comment>
<evidence type="ECO:0000313" key="7">
    <source>
        <dbReference type="EMBL" id="HIW11333.1"/>
    </source>
</evidence>
<comment type="caution">
    <text evidence="7">The sequence shown here is derived from an EMBL/GenBank/DDBJ whole genome shotgun (WGS) entry which is preliminary data.</text>
</comment>
<evidence type="ECO:0000256" key="5">
    <source>
        <dbReference type="ARBA" id="ARBA00022884"/>
    </source>
</evidence>
<keyword evidence="1 6" id="KW-0819">tRNA processing</keyword>
<proteinExistence type="inferred from homology"/>
<dbReference type="AlphaFoldDB" id="A0A9D1QE14"/>
<dbReference type="Pfam" id="PF00825">
    <property type="entry name" value="Ribonuclease_P"/>
    <property type="match status" value="1"/>
</dbReference>
<sequence length="143" mass="16035">MSSKTNTTGRYTLPKAERLAGRSDIGRLFTHGEAFLVYPIKCTCRWTELGGGVRMMVLVPKRNHKRAVARNLLKRRMREAYRLHKELLAVEPGEGCAVVGVDMAFSYVAKGEPLDYRTVERAMITILQKVSALRAARQADVQG</sequence>
<evidence type="ECO:0000256" key="2">
    <source>
        <dbReference type="ARBA" id="ARBA00022722"/>
    </source>
</evidence>
<name>A0A9D1QE14_9BACT</name>
<dbReference type="InterPro" id="IPR000100">
    <property type="entry name" value="RNase_P"/>
</dbReference>
<dbReference type="GO" id="GO:0001682">
    <property type="term" value="P:tRNA 5'-leader removal"/>
    <property type="evidence" value="ECO:0007669"/>
    <property type="project" value="UniProtKB-UniRule"/>
</dbReference>
<keyword evidence="3 6" id="KW-0255">Endonuclease</keyword>
<dbReference type="HAMAP" id="MF_00227">
    <property type="entry name" value="RNase_P"/>
    <property type="match status" value="1"/>
</dbReference>
<dbReference type="GO" id="GO:0004526">
    <property type="term" value="F:ribonuclease P activity"/>
    <property type="evidence" value="ECO:0007669"/>
    <property type="project" value="UniProtKB-UniRule"/>
</dbReference>
<comment type="subunit">
    <text evidence="6">Consists of a catalytic RNA component (M1 or rnpB) and a protein subunit.</text>
</comment>
<gene>
    <name evidence="6" type="primary">rnpA</name>
    <name evidence="7" type="ORF">H9888_07545</name>
</gene>
<evidence type="ECO:0000256" key="4">
    <source>
        <dbReference type="ARBA" id="ARBA00022801"/>
    </source>
</evidence>
<reference evidence="7" key="2">
    <citation type="submission" date="2021-04" db="EMBL/GenBank/DDBJ databases">
        <authorList>
            <person name="Gilroy R."/>
        </authorList>
    </citation>
    <scope>NUCLEOTIDE SEQUENCE</scope>
    <source>
        <strain evidence="7">ChiBcec15-1070</strain>
    </source>
</reference>
<comment type="catalytic activity">
    <reaction evidence="6">
        <text>Endonucleolytic cleavage of RNA, removing 5'-extranucleotides from tRNA precursor.</text>
        <dbReference type="EC" id="3.1.26.5"/>
    </reaction>
</comment>
<organism evidence="7 8">
    <name type="scientific">Candidatus Rikenella faecigallinarum</name>
    <dbReference type="NCBI Taxonomy" id="2838745"/>
    <lineage>
        <taxon>Bacteria</taxon>
        <taxon>Pseudomonadati</taxon>
        <taxon>Bacteroidota</taxon>
        <taxon>Bacteroidia</taxon>
        <taxon>Bacteroidales</taxon>
        <taxon>Rikenellaceae</taxon>
        <taxon>Rikenella</taxon>
    </lineage>
</organism>
<dbReference type="SUPFAM" id="SSF54211">
    <property type="entry name" value="Ribosomal protein S5 domain 2-like"/>
    <property type="match status" value="1"/>
</dbReference>
<evidence type="ECO:0000256" key="6">
    <source>
        <dbReference type="HAMAP-Rule" id="MF_00227"/>
    </source>
</evidence>
<evidence type="ECO:0000256" key="1">
    <source>
        <dbReference type="ARBA" id="ARBA00022694"/>
    </source>
</evidence>
<keyword evidence="5 6" id="KW-0694">RNA-binding</keyword>
<dbReference type="Gene3D" id="3.30.230.10">
    <property type="match status" value="1"/>
</dbReference>
<protein>
    <recommendedName>
        <fullName evidence="6">Ribonuclease P protein component</fullName>
        <shortName evidence="6">RNase P protein</shortName>
        <shortName evidence="6">RNaseP protein</shortName>
        <ecNumber evidence="6">3.1.26.5</ecNumber>
    </recommendedName>
    <alternativeName>
        <fullName evidence="6">Protein C5</fullName>
    </alternativeName>
</protein>
<dbReference type="EC" id="3.1.26.5" evidence="6"/>
<dbReference type="Proteomes" id="UP000823926">
    <property type="component" value="Unassembled WGS sequence"/>
</dbReference>
<dbReference type="InterPro" id="IPR014721">
    <property type="entry name" value="Ribsml_uS5_D2-typ_fold_subgr"/>
</dbReference>
<accession>A0A9D1QE14</accession>
<evidence type="ECO:0000313" key="8">
    <source>
        <dbReference type="Proteomes" id="UP000823926"/>
    </source>
</evidence>
<comment type="function">
    <text evidence="6">RNaseP catalyzes the removal of the 5'-leader sequence from pre-tRNA to produce the mature 5'-terminus. It can also cleave other RNA substrates such as 4.5S RNA. The protein component plays an auxiliary but essential role in vivo by binding to the 5'-leader sequence and broadening the substrate specificity of the ribozyme.</text>
</comment>
<evidence type="ECO:0000256" key="3">
    <source>
        <dbReference type="ARBA" id="ARBA00022759"/>
    </source>
</evidence>
<keyword evidence="2 6" id="KW-0540">Nuclease</keyword>
<reference evidence="7" key="1">
    <citation type="journal article" date="2021" name="PeerJ">
        <title>Extensive microbial diversity within the chicken gut microbiome revealed by metagenomics and culture.</title>
        <authorList>
            <person name="Gilroy R."/>
            <person name="Ravi A."/>
            <person name="Getino M."/>
            <person name="Pursley I."/>
            <person name="Horton D.L."/>
            <person name="Alikhan N.F."/>
            <person name="Baker D."/>
            <person name="Gharbi K."/>
            <person name="Hall N."/>
            <person name="Watson M."/>
            <person name="Adriaenssens E.M."/>
            <person name="Foster-Nyarko E."/>
            <person name="Jarju S."/>
            <person name="Secka A."/>
            <person name="Antonio M."/>
            <person name="Oren A."/>
            <person name="Chaudhuri R.R."/>
            <person name="La Ragione R."/>
            <person name="Hildebrand F."/>
            <person name="Pallen M.J."/>
        </authorList>
    </citation>
    <scope>NUCLEOTIDE SEQUENCE</scope>
    <source>
        <strain evidence="7">ChiBcec15-1070</strain>
    </source>
</reference>